<dbReference type="SUPFAM" id="SSF48208">
    <property type="entry name" value="Six-hairpin glycosidases"/>
    <property type="match status" value="1"/>
</dbReference>
<dbReference type="InterPro" id="IPR013783">
    <property type="entry name" value="Ig-like_fold"/>
</dbReference>
<dbReference type="OrthoDB" id="9808897at2"/>
<dbReference type="GO" id="GO:0008810">
    <property type="term" value="F:cellulase activity"/>
    <property type="evidence" value="ECO:0007669"/>
    <property type="project" value="InterPro"/>
</dbReference>
<protein>
    <submittedName>
        <fullName evidence="8">Cellulase-like Ig domain-containing protein</fullName>
    </submittedName>
</protein>
<dbReference type="Gene3D" id="2.60.40.10">
    <property type="entry name" value="Immunoglobulins"/>
    <property type="match status" value="1"/>
</dbReference>
<dbReference type="SUPFAM" id="SSF81296">
    <property type="entry name" value="E set domains"/>
    <property type="match status" value="1"/>
</dbReference>
<evidence type="ECO:0000313" key="8">
    <source>
        <dbReference type="EMBL" id="PJJ75437.1"/>
    </source>
</evidence>
<organism evidence="8 9">
    <name type="scientific">Thermoflavifilum aggregans</name>
    <dbReference type="NCBI Taxonomy" id="454188"/>
    <lineage>
        <taxon>Bacteria</taxon>
        <taxon>Pseudomonadati</taxon>
        <taxon>Bacteroidota</taxon>
        <taxon>Chitinophagia</taxon>
        <taxon>Chitinophagales</taxon>
        <taxon>Chitinophagaceae</taxon>
        <taxon>Thermoflavifilum</taxon>
    </lineage>
</organism>
<dbReference type="RefSeq" id="WP_100314047.1">
    <property type="nucleotide sequence ID" value="NZ_PGFG01000001.1"/>
</dbReference>
<feature type="domain" description="Cellulase Ig-like" evidence="7">
    <location>
        <begin position="36"/>
        <end position="118"/>
    </location>
</feature>
<dbReference type="PANTHER" id="PTHR22298">
    <property type="entry name" value="ENDO-1,4-BETA-GLUCANASE"/>
    <property type="match status" value="1"/>
</dbReference>
<dbReference type="CDD" id="cd02850">
    <property type="entry name" value="E_set_Cellulase_N"/>
    <property type="match status" value="1"/>
</dbReference>
<sequence>MPKLIPCFIGCILGLGINVQPNDHSSGLQPAKAAPDEVIRYNQLGYLTHSPKVAVWASYVNPVPDSFFLCRADDGQCVWKGACSMDFGVYGPFSHTARLDFTDYHIPGTYVLKAGNATTAAFSIDDKVYRGTADFCLQYLRAQQCGFNPVLRDSCHTHDGYTLYGPMPDYTHVDVVGGWHDASDYLRYVTTSATTTYYLLAAYRDFPEVFVDSCQANGLPGKNGIADVLDEARWGLNWLLKMHPQASWMFHQVADDRDHAGFRLPNQDTVSYGFGLERPVYFCTGTPQGLGRYQNHSTGVASIAGKMAACFALGNILFGKQDPAFAQSLRDHAYTVYQLGIEKPGYCQTAPNLAPYYYTEQDWQDDMELGAALLWQMSKQQKFLRDALHDADADPLKPWMGGDTALHYQWYPFFNAAHAELIVHLKQDHLRKNLLGYYRKGIEAVWQKAKHNAYYRGIPFIWCSNNLTAAFAMQCWLYRHLSGDNTYQFLEQACIDWLLGCNPWGSSFIIGLPGSGICPHDPHAAFSHLAHIPIHGGLVDGPVYGSIFHGLIGVHLSKPDSFAAFQSDLAVYHDDWADYSTNEPTLDGTATALYLFAAMEAEGARNNK</sequence>
<keyword evidence="5" id="KW-0624">Polysaccharide degradation</keyword>
<evidence type="ECO:0000259" key="6">
    <source>
        <dbReference type="Pfam" id="PF00759"/>
    </source>
</evidence>
<dbReference type="InterPro" id="IPR001701">
    <property type="entry name" value="Glyco_hydro_9"/>
</dbReference>
<dbReference type="Pfam" id="PF02927">
    <property type="entry name" value="CelD_N"/>
    <property type="match status" value="1"/>
</dbReference>
<feature type="domain" description="Glycoside hydrolase family 9" evidence="6">
    <location>
        <begin position="129"/>
        <end position="595"/>
    </location>
</feature>
<evidence type="ECO:0000256" key="2">
    <source>
        <dbReference type="ARBA" id="ARBA00022801"/>
    </source>
</evidence>
<evidence type="ECO:0000256" key="5">
    <source>
        <dbReference type="ARBA" id="ARBA00023326"/>
    </source>
</evidence>
<evidence type="ECO:0000256" key="1">
    <source>
        <dbReference type="ARBA" id="ARBA00007072"/>
    </source>
</evidence>
<evidence type="ECO:0000313" key="9">
    <source>
        <dbReference type="Proteomes" id="UP000230000"/>
    </source>
</evidence>
<reference evidence="8 9" key="1">
    <citation type="submission" date="2017-11" db="EMBL/GenBank/DDBJ databases">
        <title>Genomic Encyclopedia of Archaeal and Bacterial Type Strains, Phase II (KMG-II): From Individual Species to Whole Genera.</title>
        <authorList>
            <person name="Goeker M."/>
        </authorList>
    </citation>
    <scope>NUCLEOTIDE SEQUENCE [LARGE SCALE GENOMIC DNA]</scope>
    <source>
        <strain evidence="8 9">DSM 27268</strain>
    </source>
</reference>
<gene>
    <name evidence="8" type="ORF">BXY57_1013</name>
</gene>
<dbReference type="InterPro" id="IPR008928">
    <property type="entry name" value="6-hairpin_glycosidase_sf"/>
</dbReference>
<dbReference type="EMBL" id="PGFG01000001">
    <property type="protein sequence ID" value="PJJ75437.1"/>
    <property type="molecule type" value="Genomic_DNA"/>
</dbReference>
<keyword evidence="9" id="KW-1185">Reference proteome</keyword>
<keyword evidence="4" id="KW-0326">Glycosidase</keyword>
<proteinExistence type="inferred from homology"/>
<dbReference type="Proteomes" id="UP000230000">
    <property type="component" value="Unassembled WGS sequence"/>
</dbReference>
<keyword evidence="3" id="KW-0119">Carbohydrate metabolism</keyword>
<dbReference type="Gene3D" id="1.50.10.10">
    <property type="match status" value="1"/>
</dbReference>
<keyword evidence="2" id="KW-0378">Hydrolase</keyword>
<evidence type="ECO:0000256" key="3">
    <source>
        <dbReference type="ARBA" id="ARBA00023277"/>
    </source>
</evidence>
<dbReference type="GO" id="GO:0000272">
    <property type="term" value="P:polysaccharide catabolic process"/>
    <property type="evidence" value="ECO:0007669"/>
    <property type="project" value="UniProtKB-KW"/>
</dbReference>
<evidence type="ECO:0000259" key="7">
    <source>
        <dbReference type="Pfam" id="PF02927"/>
    </source>
</evidence>
<comment type="caution">
    <text evidence="8">The sequence shown here is derived from an EMBL/GenBank/DDBJ whole genome shotgun (WGS) entry which is preliminary data.</text>
</comment>
<comment type="similarity">
    <text evidence="1">Belongs to the glycosyl hydrolase 9 (cellulase E) family.</text>
</comment>
<dbReference type="InterPro" id="IPR012341">
    <property type="entry name" value="6hp_glycosidase-like_sf"/>
</dbReference>
<name>A0A2M9CU43_9BACT</name>
<dbReference type="InterPro" id="IPR014756">
    <property type="entry name" value="Ig_E-set"/>
</dbReference>
<dbReference type="Pfam" id="PF00759">
    <property type="entry name" value="Glyco_hydro_9"/>
    <property type="match status" value="1"/>
</dbReference>
<accession>A0A2M9CU43</accession>
<dbReference type="AlphaFoldDB" id="A0A2M9CU43"/>
<evidence type="ECO:0000256" key="4">
    <source>
        <dbReference type="ARBA" id="ARBA00023295"/>
    </source>
</evidence>
<dbReference type="InterPro" id="IPR004197">
    <property type="entry name" value="Cellulase_Ig-like"/>
</dbReference>